<dbReference type="Gene3D" id="1.20.58.730">
    <property type="match status" value="1"/>
</dbReference>
<keyword evidence="7 9" id="KW-0131">Cell cycle</keyword>
<evidence type="ECO:0000256" key="1">
    <source>
        <dbReference type="ARBA" id="ARBA00004629"/>
    </source>
</evidence>
<dbReference type="Proteomes" id="UP001168972">
    <property type="component" value="Unassembled WGS sequence"/>
</dbReference>
<comment type="caution">
    <text evidence="10">The sequence shown here is derived from an EMBL/GenBank/DDBJ whole genome shotgun (WGS) entry which is preliminary data.</text>
</comment>
<keyword evidence="3 9" id="KW-0158">Chromosome</keyword>
<reference evidence="10" key="2">
    <citation type="submission" date="2023-03" db="EMBL/GenBank/DDBJ databases">
        <authorList>
            <person name="Inwood S.N."/>
            <person name="Skelly J.G."/>
            <person name="Guhlin J."/>
            <person name="Harrop T.W.R."/>
            <person name="Goldson S.G."/>
            <person name="Dearden P.K."/>
        </authorList>
    </citation>
    <scope>NUCLEOTIDE SEQUENCE</scope>
    <source>
        <strain evidence="10">Lincoln</strain>
        <tissue evidence="10">Whole body</tissue>
    </source>
</reference>
<dbReference type="Pfam" id="PF09817">
    <property type="entry name" value="Zwilch"/>
    <property type="match status" value="1"/>
</dbReference>
<dbReference type="AlphaFoldDB" id="A0AA39G6Z2"/>
<name>A0AA39G6Z2_MICHY</name>
<evidence type="ECO:0000256" key="8">
    <source>
        <dbReference type="ARBA" id="ARBA00023328"/>
    </source>
</evidence>
<comment type="similarity">
    <text evidence="2 9">Belongs to the ZWILCH family.</text>
</comment>
<keyword evidence="5 9" id="KW-0498">Mitosis</keyword>
<comment type="function">
    <text evidence="9">Essential component of the mitotic checkpoint, which prevents cells from prematurely exiting mitosis. Required for the assembly of the dynein-dynactin and MAD1-MAD2 complexes onto kinetochores. Its function related to the spindle assembly machinery is proposed to depend on its association in the mitotic RZZ complex.</text>
</comment>
<dbReference type="InterPro" id="IPR018630">
    <property type="entry name" value="Zwilch"/>
</dbReference>
<keyword evidence="11" id="KW-1185">Reference proteome</keyword>
<accession>A0AA39G6Z2</accession>
<dbReference type="GO" id="GO:0051301">
    <property type="term" value="P:cell division"/>
    <property type="evidence" value="ECO:0007669"/>
    <property type="project" value="UniProtKB-UniRule"/>
</dbReference>
<keyword evidence="4 9" id="KW-0132">Cell division</keyword>
<evidence type="ECO:0000313" key="10">
    <source>
        <dbReference type="EMBL" id="KAK0182677.1"/>
    </source>
</evidence>
<dbReference type="GO" id="GO:0034501">
    <property type="term" value="P:protein localization to kinetochore"/>
    <property type="evidence" value="ECO:0007669"/>
    <property type="project" value="UniProtKB-UniRule"/>
</dbReference>
<evidence type="ECO:0000256" key="9">
    <source>
        <dbReference type="RuleBase" id="RU369076"/>
    </source>
</evidence>
<sequence length="616" mass="71303">MVENINNETDIIQRLLKNNNFSAIKTNLSYINRLFPHLGTNAKILLLCHIPENIFIESENHCEEQSSALDVTGSPLLHSFGNDSFNITISSPKKNWLKREEKYKPISKQTAITILNLFNEEIASDENWTLPIFALCDVKNGEIQDILLGVHHDSCWFITYKITLLPMKSLTSIQTGCNELLVQHLKECSESKDKTEITITSTYELCGISSEMYDWREESKLYFEGYLKIEIISNDLCFTPSLRGPSNYLLVEIVSGSPNSPLFDLWQQILLLKKYLSILEEYRKKDSSSRYSIMPLTFPSDFSTPYSEDESVITTKLNCLLNGDDSMGIDEKISENPAGDMNTYEIKLIDFIKELPKRENLDFTDRLWKIVRGVGNYNKMTDCIYTVFESITENNYKPQLNDMDKTRFAKMVSELENENGKVSLIAGSSSLELIIDMGLENISRDYMYLLSNMNVMEAYGLRKIFNYVLTDKFKIQDYRTKLLNLAQIHISLEFLQLIQTHFNCRCDTTYSILECALKKYLDSIFNYDELTENTIYTLNIPTPREIITEVIKTAPSSWMCTLSTEQSIQKLTTINYYSRFPIFPQNITNSDTCRKNHEEDEMYHVTTSSITYFKHY</sequence>
<dbReference type="Gene3D" id="1.10.287.1880">
    <property type="match status" value="1"/>
</dbReference>
<dbReference type="GO" id="GO:0007094">
    <property type="term" value="P:mitotic spindle assembly checkpoint signaling"/>
    <property type="evidence" value="ECO:0007669"/>
    <property type="project" value="UniProtKB-UniRule"/>
</dbReference>
<keyword evidence="6 9" id="KW-0995">Kinetochore</keyword>
<dbReference type="GO" id="GO:1990423">
    <property type="term" value="C:RZZ complex"/>
    <property type="evidence" value="ECO:0007669"/>
    <property type="project" value="UniProtKB-UniRule"/>
</dbReference>
<evidence type="ECO:0000256" key="5">
    <source>
        <dbReference type="ARBA" id="ARBA00022776"/>
    </source>
</evidence>
<keyword evidence="8 9" id="KW-0137">Centromere</keyword>
<evidence type="ECO:0000256" key="3">
    <source>
        <dbReference type="ARBA" id="ARBA00022454"/>
    </source>
</evidence>
<organism evidence="10 11">
    <name type="scientific">Microctonus hyperodae</name>
    <name type="common">Parasitoid wasp</name>
    <dbReference type="NCBI Taxonomy" id="165561"/>
    <lineage>
        <taxon>Eukaryota</taxon>
        <taxon>Metazoa</taxon>
        <taxon>Ecdysozoa</taxon>
        <taxon>Arthropoda</taxon>
        <taxon>Hexapoda</taxon>
        <taxon>Insecta</taxon>
        <taxon>Pterygota</taxon>
        <taxon>Neoptera</taxon>
        <taxon>Endopterygota</taxon>
        <taxon>Hymenoptera</taxon>
        <taxon>Apocrita</taxon>
        <taxon>Ichneumonoidea</taxon>
        <taxon>Braconidae</taxon>
        <taxon>Euphorinae</taxon>
        <taxon>Microctonus</taxon>
    </lineage>
</organism>
<protein>
    <recommendedName>
        <fullName evidence="9">Protein zwilch</fullName>
    </recommendedName>
</protein>
<comment type="subunit">
    <text evidence="9">Component of the RZZ complex.</text>
</comment>
<evidence type="ECO:0000256" key="4">
    <source>
        <dbReference type="ARBA" id="ARBA00022618"/>
    </source>
</evidence>
<dbReference type="PANTHER" id="PTHR15995">
    <property type="entry name" value="PROTEIN ZWILCH HOMOLOG"/>
    <property type="match status" value="1"/>
</dbReference>
<proteinExistence type="inferred from homology"/>
<reference evidence="10" key="1">
    <citation type="journal article" date="2023" name="bioRxiv">
        <title>Scaffold-level genome assemblies of two parasitoid biocontrol wasps reveal the parthenogenesis mechanism and an associated novel virus.</title>
        <authorList>
            <person name="Inwood S."/>
            <person name="Skelly J."/>
            <person name="Guhlin J."/>
            <person name="Harrop T."/>
            <person name="Goldson S."/>
            <person name="Dearden P."/>
        </authorList>
    </citation>
    <scope>NUCLEOTIDE SEQUENCE</scope>
    <source>
        <strain evidence="10">Lincoln</strain>
        <tissue evidence="10">Whole body</tissue>
    </source>
</reference>
<evidence type="ECO:0000256" key="6">
    <source>
        <dbReference type="ARBA" id="ARBA00022838"/>
    </source>
</evidence>
<gene>
    <name evidence="10" type="ORF">PV327_000790</name>
</gene>
<dbReference type="PANTHER" id="PTHR15995:SF1">
    <property type="entry name" value="PROTEIN ZWILCH HOMOLOG"/>
    <property type="match status" value="1"/>
</dbReference>
<evidence type="ECO:0000256" key="2">
    <source>
        <dbReference type="ARBA" id="ARBA00009062"/>
    </source>
</evidence>
<comment type="subcellular location">
    <subcellularLocation>
        <location evidence="1 9">Chromosome</location>
        <location evidence="1 9">Centromere</location>
        <location evidence="1 9">Kinetochore</location>
    </subcellularLocation>
</comment>
<evidence type="ECO:0000256" key="7">
    <source>
        <dbReference type="ARBA" id="ARBA00023306"/>
    </source>
</evidence>
<evidence type="ECO:0000313" key="11">
    <source>
        <dbReference type="Proteomes" id="UP001168972"/>
    </source>
</evidence>
<dbReference type="EMBL" id="JAQQBR010000001">
    <property type="protein sequence ID" value="KAK0182677.1"/>
    <property type="molecule type" value="Genomic_DNA"/>
</dbReference>